<proteinExistence type="predicted"/>
<dbReference type="Pfam" id="PF01796">
    <property type="entry name" value="OB_ChsH2_C"/>
    <property type="match status" value="1"/>
</dbReference>
<dbReference type="InterPro" id="IPR002878">
    <property type="entry name" value="ChsH2_C"/>
</dbReference>
<organism evidence="2 3">
    <name type="scientific">Rhodococcoides corynebacterioides</name>
    <dbReference type="NCBI Taxonomy" id="53972"/>
    <lineage>
        <taxon>Bacteria</taxon>
        <taxon>Bacillati</taxon>
        <taxon>Actinomycetota</taxon>
        <taxon>Actinomycetes</taxon>
        <taxon>Mycobacteriales</taxon>
        <taxon>Nocardiaceae</taxon>
        <taxon>Rhodococcoides</taxon>
    </lineage>
</organism>
<protein>
    <submittedName>
        <fullName evidence="2">OB-fold protein</fullName>
    </submittedName>
</protein>
<comment type="caution">
    <text evidence="2">The sequence shown here is derived from an EMBL/GenBank/DDBJ whole genome shotgun (WGS) entry which is preliminary data.</text>
</comment>
<sequence>MTNGLEAQRVVLRGSRCTVCSTVAFPASTLCSRCVTPTAEPVDLSTSGTVWAHTVQRFPPKSPPYVPPAGGFTPFAVGWVELSEGIRIEAILDAENVDDLHGALVHLTAVVPVPRFEAVAARDRSAPSTRGDSA</sequence>
<reference evidence="2 3" key="1">
    <citation type="submission" date="2021-01" db="EMBL/GenBank/DDBJ databases">
        <title>Genomics of switchgrass bacterial isolates.</title>
        <authorList>
            <person name="Shade A."/>
        </authorList>
    </citation>
    <scope>NUCLEOTIDE SEQUENCE [LARGE SCALE GENOMIC DNA]</scope>
    <source>
        <strain evidence="2 3">PvP111</strain>
    </source>
</reference>
<dbReference type="Gene3D" id="6.10.30.10">
    <property type="match status" value="1"/>
</dbReference>
<evidence type="ECO:0000313" key="2">
    <source>
        <dbReference type="EMBL" id="MBM7413372.1"/>
    </source>
</evidence>
<dbReference type="PANTHER" id="PTHR34075:SF5">
    <property type="entry name" value="BLR3430 PROTEIN"/>
    <property type="match status" value="1"/>
</dbReference>
<accession>A0ABS2KN32</accession>
<dbReference type="PANTHER" id="PTHR34075">
    <property type="entry name" value="BLR3430 PROTEIN"/>
    <property type="match status" value="1"/>
</dbReference>
<name>A0ABS2KN32_9NOCA</name>
<dbReference type="InterPro" id="IPR052513">
    <property type="entry name" value="Thioester_dehydratase-like"/>
</dbReference>
<feature type="domain" description="ChsH2 C-terminal OB-fold" evidence="1">
    <location>
        <begin position="42"/>
        <end position="107"/>
    </location>
</feature>
<dbReference type="EMBL" id="JAFBBK010000001">
    <property type="protein sequence ID" value="MBM7413372.1"/>
    <property type="molecule type" value="Genomic_DNA"/>
</dbReference>
<dbReference type="RefSeq" id="WP_204865992.1">
    <property type="nucleotide sequence ID" value="NZ_JAFBBK010000001.1"/>
</dbReference>
<evidence type="ECO:0000259" key="1">
    <source>
        <dbReference type="Pfam" id="PF01796"/>
    </source>
</evidence>
<gene>
    <name evidence="2" type="ORF">JOE42_000105</name>
</gene>
<dbReference type="SUPFAM" id="SSF50249">
    <property type="entry name" value="Nucleic acid-binding proteins"/>
    <property type="match status" value="1"/>
</dbReference>
<keyword evidence="3" id="KW-1185">Reference proteome</keyword>
<dbReference type="InterPro" id="IPR012340">
    <property type="entry name" value="NA-bd_OB-fold"/>
</dbReference>
<dbReference type="Proteomes" id="UP000703038">
    <property type="component" value="Unassembled WGS sequence"/>
</dbReference>
<evidence type="ECO:0000313" key="3">
    <source>
        <dbReference type="Proteomes" id="UP000703038"/>
    </source>
</evidence>